<reference evidence="7" key="1">
    <citation type="submission" date="2016-05" db="EMBL/GenBank/DDBJ databases">
        <authorList>
            <person name="Baek K."/>
            <person name="Yang S.-J."/>
        </authorList>
    </citation>
    <scope>NUCLEOTIDE SEQUENCE [LARGE SCALE GENOMIC DNA]</scope>
    <source>
        <strain evidence="7">ST58-10</strain>
    </source>
</reference>
<evidence type="ECO:0000256" key="2">
    <source>
        <dbReference type="ARBA" id="ARBA00023015"/>
    </source>
</evidence>
<organism evidence="6 7">
    <name type="scientific">Marinobacterium aestuarii</name>
    <dbReference type="NCBI Taxonomy" id="1821621"/>
    <lineage>
        <taxon>Bacteria</taxon>
        <taxon>Pseudomonadati</taxon>
        <taxon>Pseudomonadota</taxon>
        <taxon>Gammaproteobacteria</taxon>
        <taxon>Oceanospirillales</taxon>
        <taxon>Oceanospirillaceae</taxon>
        <taxon>Marinobacterium</taxon>
    </lineage>
</organism>
<dbReference type="GO" id="GO:0003700">
    <property type="term" value="F:DNA-binding transcription factor activity"/>
    <property type="evidence" value="ECO:0007669"/>
    <property type="project" value="InterPro"/>
</dbReference>
<dbReference type="Proteomes" id="UP000078070">
    <property type="component" value="Chromosome"/>
</dbReference>
<evidence type="ECO:0000313" key="7">
    <source>
        <dbReference type="Proteomes" id="UP000078070"/>
    </source>
</evidence>
<evidence type="ECO:0000256" key="3">
    <source>
        <dbReference type="ARBA" id="ARBA00023125"/>
    </source>
</evidence>
<dbReference type="AlphaFoldDB" id="A0A1A9EYY2"/>
<keyword evidence="2" id="KW-0805">Transcription regulation</keyword>
<dbReference type="GO" id="GO:0000976">
    <property type="term" value="F:transcription cis-regulatory region binding"/>
    <property type="evidence" value="ECO:0007669"/>
    <property type="project" value="TreeGrafter"/>
</dbReference>
<proteinExistence type="inferred from homology"/>
<comment type="similarity">
    <text evidence="1">Belongs to the LysR transcriptional regulatory family.</text>
</comment>
<dbReference type="SUPFAM" id="SSF53850">
    <property type="entry name" value="Periplasmic binding protein-like II"/>
    <property type="match status" value="1"/>
</dbReference>
<dbReference type="KEGG" id="mars:A8C75_10440"/>
<dbReference type="PRINTS" id="PR00039">
    <property type="entry name" value="HTHLYSR"/>
</dbReference>
<dbReference type="InterPro" id="IPR036390">
    <property type="entry name" value="WH_DNA-bd_sf"/>
</dbReference>
<keyword evidence="3" id="KW-0238">DNA-binding</keyword>
<dbReference type="OrthoDB" id="6971749at2"/>
<accession>A0A1A9EYY2</accession>
<feature type="domain" description="HTH lysR-type" evidence="5">
    <location>
        <begin position="3"/>
        <end position="60"/>
    </location>
</feature>
<dbReference type="PANTHER" id="PTHR30126:SF2">
    <property type="entry name" value="HTH-TYPE TRANSCRIPTIONAL REGULATOR YJIE"/>
    <property type="match status" value="1"/>
</dbReference>
<keyword evidence="7" id="KW-1185">Reference proteome</keyword>
<dbReference type="CDD" id="cd05466">
    <property type="entry name" value="PBP2_LTTR_substrate"/>
    <property type="match status" value="1"/>
</dbReference>
<evidence type="ECO:0000313" key="6">
    <source>
        <dbReference type="EMBL" id="ANG62861.1"/>
    </source>
</evidence>
<dbReference type="InterPro" id="IPR000847">
    <property type="entry name" value="LysR_HTH_N"/>
</dbReference>
<gene>
    <name evidence="6" type="ORF">A8C75_10440</name>
</gene>
<reference evidence="6 7" key="2">
    <citation type="journal article" date="2018" name="Int. J. Syst. Evol. Microbiol.">
        <title>Marinobacterium aestuarii sp. nov., a benzene-degrading marine bacterium isolated from estuary sediment.</title>
        <authorList>
            <person name="Bae S.S."/>
            <person name="Jung J."/>
            <person name="Chung D."/>
            <person name="Baek K."/>
        </authorList>
    </citation>
    <scope>NUCLEOTIDE SEQUENCE [LARGE SCALE GENOMIC DNA]</scope>
    <source>
        <strain evidence="6 7">ST58-10</strain>
    </source>
</reference>
<dbReference type="PANTHER" id="PTHR30126">
    <property type="entry name" value="HTH-TYPE TRANSCRIPTIONAL REGULATOR"/>
    <property type="match status" value="1"/>
</dbReference>
<dbReference type="Gene3D" id="3.40.190.10">
    <property type="entry name" value="Periplasmic binding protein-like II"/>
    <property type="match status" value="2"/>
</dbReference>
<dbReference type="Gene3D" id="1.10.10.10">
    <property type="entry name" value="Winged helix-like DNA-binding domain superfamily/Winged helix DNA-binding domain"/>
    <property type="match status" value="1"/>
</dbReference>
<dbReference type="STRING" id="1821621.A8C75_10440"/>
<evidence type="ECO:0000259" key="5">
    <source>
        <dbReference type="PROSITE" id="PS50931"/>
    </source>
</evidence>
<dbReference type="EMBL" id="CP015839">
    <property type="protein sequence ID" value="ANG62861.1"/>
    <property type="molecule type" value="Genomic_DNA"/>
</dbReference>
<dbReference type="InterPro" id="IPR005119">
    <property type="entry name" value="LysR_subst-bd"/>
</dbReference>
<name>A0A1A9EYY2_9GAMM</name>
<dbReference type="RefSeq" id="WP_067381724.1">
    <property type="nucleotide sequence ID" value="NZ_CP015839.1"/>
</dbReference>
<evidence type="ECO:0000256" key="4">
    <source>
        <dbReference type="ARBA" id="ARBA00023163"/>
    </source>
</evidence>
<keyword evidence="4" id="KW-0804">Transcription</keyword>
<dbReference type="InterPro" id="IPR036388">
    <property type="entry name" value="WH-like_DNA-bd_sf"/>
</dbReference>
<dbReference type="Pfam" id="PF03466">
    <property type="entry name" value="LysR_substrate"/>
    <property type="match status" value="1"/>
</dbReference>
<sequence length="310" mass="34663">MNIETKWLEDFLSLAVTQSFSRSAQERHLTQPAFSRRIKALEFALGCQLIDRTSVPVQLTDEGQLFRITARNLVLQLQDSVAHLRSLRKKGTRVIDVAVSHTLSLSFFPAFIQSLQDALEDTRTRQLVANVDDSVQALKNGICDFLLAFEDSTLESEAFRKLELQTEQLVPISRADDEGRPLFDLDALDGKTLPYLAYPSGIYLGRCVDALLAKPPHPVTLRQTFESPLADSLKVMALQGLGVAWVPTFAIADELRQGFLVVCGAPAWQRPLTVCLYRCSRPLSLEAETLWQVLERRYGLSASQNVETEA</sequence>
<dbReference type="Pfam" id="PF00126">
    <property type="entry name" value="HTH_1"/>
    <property type="match status" value="1"/>
</dbReference>
<dbReference type="PROSITE" id="PS50931">
    <property type="entry name" value="HTH_LYSR"/>
    <property type="match status" value="1"/>
</dbReference>
<protein>
    <submittedName>
        <fullName evidence="6">LysR family transcriptional regulator</fullName>
    </submittedName>
</protein>
<dbReference type="SUPFAM" id="SSF46785">
    <property type="entry name" value="Winged helix' DNA-binding domain"/>
    <property type="match status" value="1"/>
</dbReference>
<evidence type="ECO:0000256" key="1">
    <source>
        <dbReference type="ARBA" id="ARBA00009437"/>
    </source>
</evidence>